<dbReference type="InterPro" id="IPR025380">
    <property type="entry name" value="DUF4369"/>
</dbReference>
<dbReference type="GO" id="GO:0030313">
    <property type="term" value="C:cell envelope"/>
    <property type="evidence" value="ECO:0007669"/>
    <property type="project" value="UniProtKB-SubCell"/>
</dbReference>
<dbReference type="GO" id="GO:0017004">
    <property type="term" value="P:cytochrome complex assembly"/>
    <property type="evidence" value="ECO:0007669"/>
    <property type="project" value="UniProtKB-KW"/>
</dbReference>
<dbReference type="CDD" id="cd02966">
    <property type="entry name" value="TlpA_like_family"/>
    <property type="match status" value="1"/>
</dbReference>
<dbReference type="Pfam" id="PF00578">
    <property type="entry name" value="AhpC-TSA"/>
    <property type="match status" value="1"/>
</dbReference>
<sequence>MKIIDCIVLGVACLACTPSDYYTLQGTLPENSKATEVYLLTGEGKGTDTLAKSTVRGDRTFTLKGKAENRLLYLNMGNYGGRVYFYSEPGEYQLKKIGNNYLVETGQEGMQSRLNAHLEKIEKNSTERFDLQKRMAETSDEGDLESLGRENERLWKQGNDLLLDMVTDFSGSSVAAMLVQDNMWIISYDFKLFTRTVKAMGDGPDSEIRKEIMEKYEAAKQKQLTGKAPDFTLPDLKGENVKLSDYKGKYLLIDFWASWCKPCRMKIKELKKEYGRLQELGIEVIAISCDKKKEDWLKAVEEDQPIWKQLRVDQEINGSDTADDYKVEFLPTLYLISPDGMVLDTNPGMEEIEHVVKNNK</sequence>
<evidence type="ECO:0000259" key="5">
    <source>
        <dbReference type="PROSITE" id="PS51352"/>
    </source>
</evidence>
<dbReference type="AlphaFoldDB" id="A0A7W6HTP4"/>
<comment type="subcellular location">
    <subcellularLocation>
        <location evidence="1">Cell envelope</location>
    </subcellularLocation>
</comment>
<dbReference type="PROSITE" id="PS51352">
    <property type="entry name" value="THIOREDOXIN_2"/>
    <property type="match status" value="1"/>
</dbReference>
<keyword evidence="2" id="KW-0201">Cytochrome c-type biogenesis</keyword>
<dbReference type="GO" id="GO:0016209">
    <property type="term" value="F:antioxidant activity"/>
    <property type="evidence" value="ECO:0007669"/>
    <property type="project" value="InterPro"/>
</dbReference>
<accession>A0A7W6HTP4</accession>
<dbReference type="EMBL" id="JACIES010000001">
    <property type="protein sequence ID" value="MBB4024555.1"/>
    <property type="molecule type" value="Genomic_DNA"/>
</dbReference>
<organism evidence="6 7">
    <name type="scientific">Butyricimonas faecihominis</name>
    <dbReference type="NCBI Taxonomy" id="1472416"/>
    <lineage>
        <taxon>Bacteria</taxon>
        <taxon>Pseudomonadati</taxon>
        <taxon>Bacteroidota</taxon>
        <taxon>Bacteroidia</taxon>
        <taxon>Bacteroidales</taxon>
        <taxon>Odoribacteraceae</taxon>
        <taxon>Butyricimonas</taxon>
    </lineage>
</organism>
<dbReference type="Gene3D" id="3.40.30.10">
    <property type="entry name" value="Glutaredoxin"/>
    <property type="match status" value="1"/>
</dbReference>
<dbReference type="RefSeq" id="WP_124316871.1">
    <property type="nucleotide sequence ID" value="NZ_AP028155.1"/>
</dbReference>
<dbReference type="InterPro" id="IPR036249">
    <property type="entry name" value="Thioredoxin-like_sf"/>
</dbReference>
<dbReference type="Proteomes" id="UP000546007">
    <property type="component" value="Unassembled WGS sequence"/>
</dbReference>
<dbReference type="InterPro" id="IPR000866">
    <property type="entry name" value="AhpC/TSA"/>
</dbReference>
<evidence type="ECO:0000256" key="1">
    <source>
        <dbReference type="ARBA" id="ARBA00004196"/>
    </source>
</evidence>
<dbReference type="SUPFAM" id="SSF52833">
    <property type="entry name" value="Thioredoxin-like"/>
    <property type="match status" value="1"/>
</dbReference>
<name>A0A7W6HTP4_9BACT</name>
<keyword evidence="7" id="KW-1185">Reference proteome</keyword>
<evidence type="ECO:0000313" key="6">
    <source>
        <dbReference type="EMBL" id="MBB4024555.1"/>
    </source>
</evidence>
<proteinExistence type="predicted"/>
<protein>
    <submittedName>
        <fullName evidence="6">Peroxiredoxin</fullName>
    </submittedName>
</protein>
<gene>
    <name evidence="6" type="ORF">GGR14_000316</name>
</gene>
<evidence type="ECO:0000256" key="2">
    <source>
        <dbReference type="ARBA" id="ARBA00022748"/>
    </source>
</evidence>
<dbReference type="PANTHER" id="PTHR42852">
    <property type="entry name" value="THIOL:DISULFIDE INTERCHANGE PROTEIN DSBE"/>
    <property type="match status" value="1"/>
</dbReference>
<dbReference type="InterPro" id="IPR050553">
    <property type="entry name" value="Thioredoxin_ResA/DsbE_sf"/>
</dbReference>
<dbReference type="PANTHER" id="PTHR42852:SF6">
    <property type="entry name" value="THIOL:DISULFIDE INTERCHANGE PROTEIN DSBE"/>
    <property type="match status" value="1"/>
</dbReference>
<dbReference type="GO" id="GO:0016491">
    <property type="term" value="F:oxidoreductase activity"/>
    <property type="evidence" value="ECO:0007669"/>
    <property type="project" value="InterPro"/>
</dbReference>
<reference evidence="6 7" key="1">
    <citation type="submission" date="2020-08" db="EMBL/GenBank/DDBJ databases">
        <title>Genomic Encyclopedia of Type Strains, Phase IV (KMG-IV): sequencing the most valuable type-strain genomes for metagenomic binning, comparative biology and taxonomic classification.</title>
        <authorList>
            <person name="Goeker M."/>
        </authorList>
    </citation>
    <scope>NUCLEOTIDE SEQUENCE [LARGE SCALE GENOMIC DNA]</scope>
    <source>
        <strain evidence="6 7">DSM 105721</strain>
    </source>
</reference>
<comment type="caution">
    <text evidence="6">The sequence shown here is derived from an EMBL/GenBank/DDBJ whole genome shotgun (WGS) entry which is preliminary data.</text>
</comment>
<evidence type="ECO:0000256" key="4">
    <source>
        <dbReference type="ARBA" id="ARBA00023284"/>
    </source>
</evidence>
<dbReference type="InterPro" id="IPR013766">
    <property type="entry name" value="Thioredoxin_domain"/>
</dbReference>
<keyword evidence="4" id="KW-0676">Redox-active center</keyword>
<feature type="domain" description="Thioredoxin" evidence="5">
    <location>
        <begin position="222"/>
        <end position="360"/>
    </location>
</feature>
<evidence type="ECO:0000256" key="3">
    <source>
        <dbReference type="ARBA" id="ARBA00023157"/>
    </source>
</evidence>
<dbReference type="Pfam" id="PF14289">
    <property type="entry name" value="DUF4369"/>
    <property type="match status" value="1"/>
</dbReference>
<keyword evidence="3" id="KW-1015">Disulfide bond</keyword>
<dbReference type="GeneID" id="93100771"/>
<dbReference type="OrthoDB" id="9812811at2"/>
<evidence type="ECO:0000313" key="7">
    <source>
        <dbReference type="Proteomes" id="UP000546007"/>
    </source>
</evidence>